<dbReference type="AlphaFoldDB" id="A0A1I2HSU1"/>
<proteinExistence type="predicted"/>
<dbReference type="EMBL" id="FONX01000032">
    <property type="protein sequence ID" value="SFF32959.1"/>
    <property type="molecule type" value="Genomic_DNA"/>
</dbReference>
<gene>
    <name evidence="1" type="ORF">SAMN04489711_1328</name>
</gene>
<dbReference type="OrthoDB" id="8452116at2"/>
<organism evidence="1 2">
    <name type="scientific">Paracidovorax wautersii</name>
    <dbReference type="NCBI Taxonomy" id="1177982"/>
    <lineage>
        <taxon>Bacteria</taxon>
        <taxon>Pseudomonadati</taxon>
        <taxon>Pseudomonadota</taxon>
        <taxon>Betaproteobacteria</taxon>
        <taxon>Burkholderiales</taxon>
        <taxon>Comamonadaceae</taxon>
        <taxon>Paracidovorax</taxon>
    </lineage>
</organism>
<keyword evidence="2" id="KW-1185">Reference proteome</keyword>
<protein>
    <submittedName>
        <fullName evidence="1">Uncharacterized protein</fullName>
    </submittedName>
</protein>
<sequence length="462" mass="51082">MPRIETKSLLAQLPFSMRQTVLQSSEFQRMCSDFISKHVHANAYGVIDMMRNDPEGRYEEELGSLEGKLDYAAACDENDVQIVEDGGTFYYFQWSDLDTIPLDGDGDCFLDLKGFAQHHGLDLDGWCWDRFTDAAVLKSAVTDEHDVDLDAELISAIGDATADVKDAFQALRDIARYQGKEELAKQLDNTSASSLQKLFGDFVAEMSVLARDEYGSEEDAQRAACDDLRIEPDSIDVYEHWIVSGNFAHWLEKRGEIVSDGEAVDGLIIWGRTTTGQSISMDGTVQAIVADVLSDEVDELVKQEFPNLGSDDEYLVGVPVDMLKALEEGRVVCQTYEFQRYGRTDVVNAVTVLSARDQTLGWPMDRAGYGLKKEWASGEPVPLEEIESRLRAHGEPIGNGLQTAPPSQEQIDGFVRDIAHFHAVNGSSEMHKVPVNLDERLAKLSPAYAAILAAKNDGPSLG</sequence>
<reference evidence="2" key="1">
    <citation type="submission" date="2016-10" db="EMBL/GenBank/DDBJ databases">
        <authorList>
            <person name="Varghese N."/>
            <person name="Submissions S."/>
        </authorList>
    </citation>
    <scope>NUCLEOTIDE SEQUENCE [LARGE SCALE GENOMIC DNA]</scope>
    <source>
        <strain evidence="2">DSM 27981</strain>
    </source>
</reference>
<dbReference type="STRING" id="1177982.SAMN04489711_1328"/>
<accession>A0A1I2HSU1</accession>
<name>A0A1I2HSU1_9BURK</name>
<evidence type="ECO:0000313" key="2">
    <source>
        <dbReference type="Proteomes" id="UP000199119"/>
    </source>
</evidence>
<dbReference type="Proteomes" id="UP000199119">
    <property type="component" value="Unassembled WGS sequence"/>
</dbReference>
<evidence type="ECO:0000313" key="1">
    <source>
        <dbReference type="EMBL" id="SFF32959.1"/>
    </source>
</evidence>
<dbReference type="RefSeq" id="WP_092942637.1">
    <property type="nucleotide sequence ID" value="NZ_FONX01000032.1"/>
</dbReference>